<keyword evidence="3" id="KW-0472">Membrane</keyword>
<feature type="region of interest" description="Disordered" evidence="2">
    <location>
        <begin position="1"/>
        <end position="38"/>
    </location>
</feature>
<keyword evidence="1" id="KW-0175">Coiled coil</keyword>
<feature type="region of interest" description="Disordered" evidence="2">
    <location>
        <begin position="330"/>
        <end position="358"/>
    </location>
</feature>
<dbReference type="Gene3D" id="1.20.120.20">
    <property type="entry name" value="Apolipoprotein"/>
    <property type="match status" value="1"/>
</dbReference>
<feature type="transmembrane region" description="Helical" evidence="3">
    <location>
        <begin position="56"/>
        <end position="75"/>
    </location>
</feature>
<keyword evidence="4" id="KW-1185">Reference proteome</keyword>
<dbReference type="KEGG" id="cvn:111126719"/>
<feature type="coiled-coil region" evidence="1">
    <location>
        <begin position="240"/>
        <end position="288"/>
    </location>
</feature>
<evidence type="ECO:0000256" key="2">
    <source>
        <dbReference type="SAM" id="MobiDB-lite"/>
    </source>
</evidence>
<dbReference type="RefSeq" id="XP_022327260.1">
    <property type="nucleotide sequence ID" value="XM_022471552.1"/>
</dbReference>
<dbReference type="Proteomes" id="UP000694844">
    <property type="component" value="Chromosome 3"/>
</dbReference>
<evidence type="ECO:0000313" key="5">
    <source>
        <dbReference type="RefSeq" id="XP_022327260.1"/>
    </source>
</evidence>
<reference evidence="5 6" key="1">
    <citation type="submission" date="2025-04" db="UniProtKB">
        <authorList>
            <consortium name="RefSeq"/>
        </authorList>
    </citation>
    <scope>IDENTIFICATION</scope>
    <source>
        <tissue evidence="5 6">Whole sample</tissue>
    </source>
</reference>
<dbReference type="RefSeq" id="XP_022327261.1">
    <property type="nucleotide sequence ID" value="XM_022471553.1"/>
</dbReference>
<keyword evidence="3" id="KW-1133">Transmembrane helix</keyword>
<dbReference type="OrthoDB" id="6116533at2759"/>
<organism evidence="4 6">
    <name type="scientific">Crassostrea virginica</name>
    <name type="common">Eastern oyster</name>
    <dbReference type="NCBI Taxonomy" id="6565"/>
    <lineage>
        <taxon>Eukaryota</taxon>
        <taxon>Metazoa</taxon>
        <taxon>Spiralia</taxon>
        <taxon>Lophotrochozoa</taxon>
        <taxon>Mollusca</taxon>
        <taxon>Bivalvia</taxon>
        <taxon>Autobranchia</taxon>
        <taxon>Pteriomorphia</taxon>
        <taxon>Ostreida</taxon>
        <taxon>Ostreoidea</taxon>
        <taxon>Ostreidae</taxon>
        <taxon>Crassostrea</taxon>
    </lineage>
</organism>
<feature type="coiled-coil region" evidence="1">
    <location>
        <begin position="106"/>
        <end position="152"/>
    </location>
</feature>
<dbReference type="AlphaFoldDB" id="A0A8B8DJU6"/>
<sequence>MKEKSQFTDKASDAKDKDERLSQDKCQPTAGSVCKPPKSTGILESTGVPFWKDQNIWIQIAIVGVHLAICVYTGFSSKTDIRDLTESHLQSDLNIPPEQYFKDLFKKGWEERKETLREDLHRQMKEKLDESLRKLENQIGEIEVQMKTQKDDMTKDIDVVKSEMGNKIESVHEFLEKKQSQFDEKMKTSLHNLNQDMEIVKSKFKSVDDSLGKLENQIGGIEVQMKTHKDDMTKNIDVVKSEMKNKSKSVDDSLEKLQTQFDGINDQMETLKNDVLKAKEEVKGVDEQLEVCFKEIKDFSMYIFGVVLTIVVVGAYTYLVSRSKPFNRTMGPVHGTGIQRSSPSQSFDATSEKQKSKPLKKGMLIVSFHPSTQQFHHDVLNALSEFMKTSPVKVLIQNAKDLMNVEPHKLVIIFVDFNNRNIILENEDTEIGDLRNQTTKIFLSFKCDVFVVYCTDGGSSNLPAENLYNPRLHSIERHPVLSELKRKKRVLSINEKLHPHQVELLKKCCQQL</sequence>
<keyword evidence="3" id="KW-0812">Transmembrane</keyword>
<evidence type="ECO:0000313" key="6">
    <source>
        <dbReference type="RefSeq" id="XP_022327261.1"/>
    </source>
</evidence>
<accession>A0A8B8DJU6</accession>
<protein>
    <submittedName>
        <fullName evidence="5 6">Uncharacterized protein LOC111126719</fullName>
    </submittedName>
</protein>
<dbReference type="GeneID" id="111126719"/>
<feature type="compositionally biased region" description="Basic and acidic residues" evidence="2">
    <location>
        <begin position="1"/>
        <end position="23"/>
    </location>
</feature>
<name>A0A8B8DJU6_CRAVI</name>
<evidence type="ECO:0000256" key="3">
    <source>
        <dbReference type="SAM" id="Phobius"/>
    </source>
</evidence>
<gene>
    <name evidence="5 6" type="primary">LOC111126719</name>
</gene>
<feature type="transmembrane region" description="Helical" evidence="3">
    <location>
        <begin position="299"/>
        <end position="319"/>
    </location>
</feature>
<feature type="compositionally biased region" description="Polar residues" evidence="2">
    <location>
        <begin position="338"/>
        <end position="349"/>
    </location>
</feature>
<dbReference type="SUPFAM" id="SSF58100">
    <property type="entry name" value="Bacterial hemolysins"/>
    <property type="match status" value="1"/>
</dbReference>
<evidence type="ECO:0000313" key="4">
    <source>
        <dbReference type="Proteomes" id="UP000694844"/>
    </source>
</evidence>
<proteinExistence type="predicted"/>
<evidence type="ECO:0000256" key="1">
    <source>
        <dbReference type="SAM" id="Coils"/>
    </source>
</evidence>